<organism evidence="2 3">
    <name type="scientific">Prorocentrum cordatum</name>
    <dbReference type="NCBI Taxonomy" id="2364126"/>
    <lineage>
        <taxon>Eukaryota</taxon>
        <taxon>Sar</taxon>
        <taxon>Alveolata</taxon>
        <taxon>Dinophyceae</taxon>
        <taxon>Prorocentrales</taxon>
        <taxon>Prorocentraceae</taxon>
        <taxon>Prorocentrum</taxon>
    </lineage>
</organism>
<protein>
    <submittedName>
        <fullName evidence="2">Uncharacterized protein</fullName>
    </submittedName>
</protein>
<dbReference type="EMBL" id="CAUYUJ010000122">
    <property type="protein sequence ID" value="CAK0788835.1"/>
    <property type="molecule type" value="Genomic_DNA"/>
</dbReference>
<name>A0ABN9P9S4_9DINO</name>
<evidence type="ECO:0000313" key="3">
    <source>
        <dbReference type="Proteomes" id="UP001189429"/>
    </source>
</evidence>
<evidence type="ECO:0000313" key="2">
    <source>
        <dbReference type="EMBL" id="CAK0788835.1"/>
    </source>
</evidence>
<dbReference type="Proteomes" id="UP001189429">
    <property type="component" value="Unassembled WGS sequence"/>
</dbReference>
<comment type="caution">
    <text evidence="2">The sequence shown here is derived from an EMBL/GenBank/DDBJ whole genome shotgun (WGS) entry which is preliminary data.</text>
</comment>
<keyword evidence="3" id="KW-1185">Reference proteome</keyword>
<dbReference type="SUPFAM" id="SSF53474">
    <property type="entry name" value="alpha/beta-Hydrolases"/>
    <property type="match status" value="1"/>
</dbReference>
<evidence type="ECO:0000256" key="1">
    <source>
        <dbReference type="SAM" id="MobiDB-lite"/>
    </source>
</evidence>
<gene>
    <name evidence="2" type="ORF">PCOR1329_LOCUS575</name>
</gene>
<sequence>MVGMSLWASPSRDVCNPKGHDEERRPPSGSKAFARRLAACRDPVDFVVFANRTFDVVKPARCAQTRASASEDPMRLSVFWTVGPGLYSDEVIREQLALLDSSGLAARAQALRVGAHDYYGASWQDDVGRDLRQNASRAYPWSPKLQAIRLGSASEAWWSQQEKFFEFYTLEGLWSHCQQARQPDKEAVLYIHTKGSTNGKSAWRHIMSHFTVQHFQDCVDQLQCGASTCGSNLANPLGKAKWNFPHYSGNFFWARCDYIRLLPNPQPKSSDLSLAGGGCPYGDPPTGRYLAEWWLMGSNRDYTQTRVYKNCWGSQSSVRFCRDAPFKDVPRCAASS</sequence>
<accession>A0ABN9P9S4</accession>
<reference evidence="2" key="1">
    <citation type="submission" date="2023-10" db="EMBL/GenBank/DDBJ databases">
        <authorList>
            <person name="Chen Y."/>
            <person name="Shah S."/>
            <person name="Dougan E. K."/>
            <person name="Thang M."/>
            <person name="Chan C."/>
        </authorList>
    </citation>
    <scope>NUCLEOTIDE SEQUENCE [LARGE SCALE GENOMIC DNA]</scope>
</reference>
<dbReference type="InterPro" id="IPR029058">
    <property type="entry name" value="AB_hydrolase_fold"/>
</dbReference>
<feature type="region of interest" description="Disordered" evidence="1">
    <location>
        <begin position="1"/>
        <end position="29"/>
    </location>
</feature>
<proteinExistence type="predicted"/>